<keyword evidence="2" id="KW-1185">Reference proteome</keyword>
<sequence length="152" mass="17292">MSEGIVSPDELDRDGRPIAWDAVRRDYEAGYLTCNTIARLHRLRRLQLDNHARKNKWDRAASMVLDRHILIQKLMALLERQMDILEDGMASGEKVESKVLSDLVRDLDKLIGIEKAEGQRSGHDGETGEMRDLQRKLEARINALTKAKTTTG</sequence>
<gene>
    <name evidence="1" type="ORF">DEVEQU_03864</name>
</gene>
<evidence type="ECO:0000313" key="2">
    <source>
        <dbReference type="Proteomes" id="UP000268844"/>
    </source>
</evidence>
<dbReference type="EMBL" id="UZWD01000066">
    <property type="protein sequence ID" value="VDS06699.1"/>
    <property type="molecule type" value="Genomic_DNA"/>
</dbReference>
<evidence type="ECO:0000313" key="1">
    <source>
        <dbReference type="EMBL" id="VDS06699.1"/>
    </source>
</evidence>
<dbReference type="OrthoDB" id="8420553at2"/>
<organism evidence="1 2">
    <name type="scientific">Devosia equisanguinis</name>
    <dbReference type="NCBI Taxonomy" id="2490941"/>
    <lineage>
        <taxon>Bacteria</taxon>
        <taxon>Pseudomonadati</taxon>
        <taxon>Pseudomonadota</taxon>
        <taxon>Alphaproteobacteria</taxon>
        <taxon>Hyphomicrobiales</taxon>
        <taxon>Devosiaceae</taxon>
        <taxon>Devosia</taxon>
    </lineage>
</organism>
<proteinExistence type="predicted"/>
<dbReference type="RefSeq" id="WP_126152211.1">
    <property type="nucleotide sequence ID" value="NZ_JBHTMH010000001.1"/>
</dbReference>
<accession>A0A447IGT2</accession>
<protein>
    <submittedName>
        <fullName evidence="1">Uncharacterized protein</fullName>
    </submittedName>
</protein>
<dbReference type="Proteomes" id="UP000268844">
    <property type="component" value="Unassembled WGS sequence"/>
</dbReference>
<name>A0A447IGT2_9HYPH</name>
<reference evidence="1 2" key="1">
    <citation type="submission" date="2018-12" db="EMBL/GenBank/DDBJ databases">
        <authorList>
            <person name="Criscuolo A."/>
        </authorList>
    </citation>
    <scope>NUCLEOTIDE SEQUENCE [LARGE SCALE GENOMIC DNA]</scope>
    <source>
        <strain evidence="1">ACIP1116281</strain>
    </source>
</reference>
<dbReference type="AlphaFoldDB" id="A0A447IGT2"/>